<feature type="transmembrane region" description="Helical" evidence="12">
    <location>
        <begin position="130"/>
        <end position="150"/>
    </location>
</feature>
<dbReference type="InterPro" id="IPR000276">
    <property type="entry name" value="GPCR_Rhodpsn"/>
</dbReference>
<keyword evidence="3 12" id="KW-0716">Sensory transduction</keyword>
<comment type="subcellular location">
    <subcellularLocation>
        <location evidence="12">Cell membrane</location>
        <topology evidence="12">Multi-pass membrane protein</topology>
    </subcellularLocation>
    <subcellularLocation>
        <location evidence="2">Membrane</location>
        <topology evidence="2">Multi-pass membrane protein</topology>
    </subcellularLocation>
</comment>
<keyword evidence="8 12" id="KW-0472">Membrane</keyword>
<feature type="transmembrane region" description="Helical" evidence="12">
    <location>
        <begin position="96"/>
        <end position="118"/>
    </location>
</feature>
<evidence type="ECO:0000256" key="7">
    <source>
        <dbReference type="ARBA" id="ARBA00023040"/>
    </source>
</evidence>
<evidence type="ECO:0000256" key="6">
    <source>
        <dbReference type="ARBA" id="ARBA00022989"/>
    </source>
</evidence>
<evidence type="ECO:0000313" key="14">
    <source>
        <dbReference type="EMBL" id="KAF6333788.1"/>
    </source>
</evidence>
<dbReference type="FunFam" id="1.20.1070.10:FF:000007">
    <property type="entry name" value="Olfactory receptor"/>
    <property type="match status" value="1"/>
</dbReference>
<keyword evidence="5 12" id="KW-0552">Olfaction</keyword>
<dbReference type="AlphaFoldDB" id="A0A7J7W9A6"/>
<dbReference type="GO" id="GO:0005886">
    <property type="term" value="C:plasma membrane"/>
    <property type="evidence" value="ECO:0007669"/>
    <property type="project" value="UniProtKB-SubCell"/>
</dbReference>
<keyword evidence="10 11" id="KW-0807">Transducer</keyword>
<evidence type="ECO:0000256" key="9">
    <source>
        <dbReference type="ARBA" id="ARBA00023170"/>
    </source>
</evidence>
<proteinExistence type="inferred from homology"/>
<evidence type="ECO:0000259" key="13">
    <source>
        <dbReference type="PROSITE" id="PS50262"/>
    </source>
</evidence>
<evidence type="ECO:0000256" key="11">
    <source>
        <dbReference type="RuleBase" id="RU000688"/>
    </source>
</evidence>
<keyword evidence="4 11" id="KW-0812">Transmembrane</keyword>
<reference evidence="14 15" key="1">
    <citation type="journal article" date="2020" name="Nature">
        <title>Six reference-quality genomes reveal evolution of bat adaptations.</title>
        <authorList>
            <person name="Jebb D."/>
            <person name="Huang Z."/>
            <person name="Pippel M."/>
            <person name="Hughes G.M."/>
            <person name="Lavrichenko K."/>
            <person name="Devanna P."/>
            <person name="Winkler S."/>
            <person name="Jermiin L.S."/>
            <person name="Skirmuntt E.C."/>
            <person name="Katzourakis A."/>
            <person name="Burkitt-Gray L."/>
            <person name="Ray D.A."/>
            <person name="Sullivan K.A.M."/>
            <person name="Roscito J.G."/>
            <person name="Kirilenko B.M."/>
            <person name="Davalos L.M."/>
            <person name="Corthals A.P."/>
            <person name="Power M.L."/>
            <person name="Jones G."/>
            <person name="Ransome R.D."/>
            <person name="Dechmann D.K.N."/>
            <person name="Locatelli A.G."/>
            <person name="Puechmaille S.J."/>
            <person name="Fedrigo O."/>
            <person name="Jarvis E.D."/>
            <person name="Hiller M."/>
            <person name="Vernes S.C."/>
            <person name="Myers E.W."/>
            <person name="Teeling E.C."/>
        </authorList>
    </citation>
    <scope>NUCLEOTIDE SEQUENCE [LARGE SCALE GENOMIC DNA]</scope>
    <source>
        <strain evidence="14">MRhiFer1</strain>
        <tissue evidence="14">Lung</tissue>
    </source>
</reference>
<dbReference type="GO" id="GO:0004984">
    <property type="term" value="F:olfactory receptor activity"/>
    <property type="evidence" value="ECO:0007669"/>
    <property type="project" value="InterPro"/>
</dbReference>
<feature type="transmembrane region" description="Helical" evidence="12">
    <location>
        <begin position="24"/>
        <end position="45"/>
    </location>
</feature>
<dbReference type="PRINTS" id="PR00245">
    <property type="entry name" value="OLFACTORYR"/>
</dbReference>
<sequence length="320" mass="35305">MENPNNVTEFILLGITNNPELRKILSAVFLVMYVSTVLGNLLIVVTVITSQSLRSPMYFFLTSLSLMDVFYSSVIAPKMIVDSFSESPTISFSGCMAQLFAEHFFGGVGIILLIVMAYDRYVAICQPLRYVTIMSPSMCCLLLGGAWLGASMHATIQLLFMYQIPFCGPNVIDHFMCDLFPLLTLACTDTDTLGLLVILNSGVMCTAIFLILIASYVVILCSLKSCSSAGRRKALSTCGSHLTVVVLFFVPCIFLYMRPVATYPIDKAMVMSSSVVTPMLNPLIYSLRNPEVKSAMRKLWVGQRTRIGVHAKNKSFLQGQ</sequence>
<dbReference type="PROSITE" id="PS50262">
    <property type="entry name" value="G_PROTEIN_RECEP_F1_2"/>
    <property type="match status" value="1"/>
</dbReference>
<evidence type="ECO:0000256" key="5">
    <source>
        <dbReference type="ARBA" id="ARBA00022725"/>
    </source>
</evidence>
<accession>A0A7J7W9A6</accession>
<dbReference type="Pfam" id="PF13853">
    <property type="entry name" value="7tm_4"/>
    <property type="match status" value="1"/>
</dbReference>
<comment type="caution">
    <text evidence="14">The sequence shown here is derived from an EMBL/GenBank/DDBJ whole genome shotgun (WGS) entry which is preliminary data.</text>
</comment>
<protein>
    <recommendedName>
        <fullName evidence="12">Olfactory receptor</fullName>
    </recommendedName>
</protein>
<dbReference type="InterPro" id="IPR017452">
    <property type="entry name" value="GPCR_Rhodpsn_7TM"/>
</dbReference>
<comment type="function">
    <text evidence="1">Putative odorant or sperm cell receptor.</text>
</comment>
<dbReference type="PANTHER" id="PTHR48002">
    <property type="entry name" value="OLFACTORY RECEPTOR"/>
    <property type="match status" value="1"/>
</dbReference>
<feature type="transmembrane region" description="Helical" evidence="12">
    <location>
        <begin position="198"/>
        <end position="223"/>
    </location>
</feature>
<dbReference type="EMBL" id="JACAGC010000011">
    <property type="protein sequence ID" value="KAF6333788.1"/>
    <property type="molecule type" value="Genomic_DNA"/>
</dbReference>
<keyword evidence="6 12" id="KW-1133">Transmembrane helix</keyword>
<dbReference type="GO" id="GO:0004930">
    <property type="term" value="F:G protein-coupled receptor activity"/>
    <property type="evidence" value="ECO:0007669"/>
    <property type="project" value="UniProtKB-KW"/>
</dbReference>
<dbReference type="SUPFAM" id="SSF81321">
    <property type="entry name" value="Family A G protein-coupled receptor-like"/>
    <property type="match status" value="1"/>
</dbReference>
<dbReference type="CDD" id="cd15939">
    <property type="entry name" value="7tmA_OR4A-like"/>
    <property type="match status" value="1"/>
</dbReference>
<feature type="domain" description="G-protein coupled receptors family 1 profile" evidence="13">
    <location>
        <begin position="39"/>
        <end position="285"/>
    </location>
</feature>
<evidence type="ECO:0000256" key="2">
    <source>
        <dbReference type="ARBA" id="ARBA00004141"/>
    </source>
</evidence>
<feature type="transmembrane region" description="Helical" evidence="12">
    <location>
        <begin position="235"/>
        <end position="256"/>
    </location>
</feature>
<comment type="similarity">
    <text evidence="11">Belongs to the G-protein coupled receptor 1 family.</text>
</comment>
<dbReference type="Gene3D" id="1.20.1070.10">
    <property type="entry name" value="Rhodopsin 7-helix transmembrane proteins"/>
    <property type="match status" value="1"/>
</dbReference>
<dbReference type="InterPro" id="IPR000725">
    <property type="entry name" value="Olfact_rcpt"/>
</dbReference>
<evidence type="ECO:0000256" key="12">
    <source>
        <dbReference type="RuleBase" id="RU363047"/>
    </source>
</evidence>
<dbReference type="PRINTS" id="PR00237">
    <property type="entry name" value="GPCRRHODOPSN"/>
</dbReference>
<evidence type="ECO:0000256" key="4">
    <source>
        <dbReference type="ARBA" id="ARBA00022692"/>
    </source>
</evidence>
<evidence type="ECO:0000256" key="3">
    <source>
        <dbReference type="ARBA" id="ARBA00022606"/>
    </source>
</evidence>
<keyword evidence="7 11" id="KW-0297">G-protein coupled receptor</keyword>
<gene>
    <name evidence="14" type="ORF">mRhiFer1_012348</name>
</gene>
<evidence type="ECO:0000256" key="10">
    <source>
        <dbReference type="ARBA" id="ARBA00023224"/>
    </source>
</evidence>
<evidence type="ECO:0000256" key="1">
    <source>
        <dbReference type="ARBA" id="ARBA00003929"/>
    </source>
</evidence>
<keyword evidence="9 11" id="KW-0675">Receptor</keyword>
<organism evidence="14 15">
    <name type="scientific">Rhinolophus ferrumequinum</name>
    <name type="common">Greater horseshoe bat</name>
    <dbReference type="NCBI Taxonomy" id="59479"/>
    <lineage>
        <taxon>Eukaryota</taxon>
        <taxon>Metazoa</taxon>
        <taxon>Chordata</taxon>
        <taxon>Craniata</taxon>
        <taxon>Vertebrata</taxon>
        <taxon>Euteleostomi</taxon>
        <taxon>Mammalia</taxon>
        <taxon>Eutheria</taxon>
        <taxon>Laurasiatheria</taxon>
        <taxon>Chiroptera</taxon>
        <taxon>Yinpterochiroptera</taxon>
        <taxon>Rhinolophoidea</taxon>
        <taxon>Rhinolophidae</taxon>
        <taxon>Rhinolophinae</taxon>
        <taxon>Rhinolophus</taxon>
    </lineage>
</organism>
<evidence type="ECO:0000256" key="8">
    <source>
        <dbReference type="ARBA" id="ARBA00023136"/>
    </source>
</evidence>
<dbReference type="InterPro" id="IPR050427">
    <property type="entry name" value="Olfactory_Receptors"/>
</dbReference>
<name>A0A7J7W9A6_RHIFE</name>
<feature type="transmembrane region" description="Helical" evidence="12">
    <location>
        <begin position="57"/>
        <end position="76"/>
    </location>
</feature>
<dbReference type="Proteomes" id="UP000585614">
    <property type="component" value="Unassembled WGS sequence"/>
</dbReference>
<dbReference type="PROSITE" id="PS00237">
    <property type="entry name" value="G_PROTEIN_RECEP_F1_1"/>
    <property type="match status" value="1"/>
</dbReference>
<evidence type="ECO:0000313" key="15">
    <source>
        <dbReference type="Proteomes" id="UP000585614"/>
    </source>
</evidence>
<keyword evidence="12" id="KW-1003">Cell membrane</keyword>